<gene>
    <name evidence="1" type="ORF">PHMEG_00025674</name>
</gene>
<dbReference type="Gene3D" id="1.10.443.10">
    <property type="entry name" value="Intergrase catalytic core"/>
    <property type="match status" value="1"/>
</dbReference>
<dbReference type="OrthoDB" id="103649at2759"/>
<evidence type="ECO:0000313" key="1">
    <source>
        <dbReference type="EMBL" id="OWZ02720.1"/>
    </source>
</evidence>
<dbReference type="Proteomes" id="UP000198211">
    <property type="component" value="Unassembled WGS sequence"/>
</dbReference>
<name>A0A225VE17_9STRA</name>
<organism evidence="1 2">
    <name type="scientific">Phytophthora megakarya</name>
    <dbReference type="NCBI Taxonomy" id="4795"/>
    <lineage>
        <taxon>Eukaryota</taxon>
        <taxon>Sar</taxon>
        <taxon>Stramenopiles</taxon>
        <taxon>Oomycota</taxon>
        <taxon>Peronosporomycetes</taxon>
        <taxon>Peronosporales</taxon>
        <taxon>Peronosporaceae</taxon>
        <taxon>Phytophthora</taxon>
    </lineage>
</organism>
<dbReference type="AlphaFoldDB" id="A0A225VE17"/>
<reference evidence="2" key="1">
    <citation type="submission" date="2017-03" db="EMBL/GenBank/DDBJ databases">
        <title>Phytopthora megakarya and P. palmivora, two closely related causual agents of cacao black pod achieved similar genome size and gene model numbers by different mechanisms.</title>
        <authorList>
            <person name="Ali S."/>
            <person name="Shao J."/>
            <person name="Larry D.J."/>
            <person name="Kronmiller B."/>
            <person name="Shen D."/>
            <person name="Strem M.D."/>
            <person name="Melnick R.L."/>
            <person name="Guiltinan M.J."/>
            <person name="Tyler B.M."/>
            <person name="Meinhardt L.W."/>
            <person name="Bailey B.A."/>
        </authorList>
    </citation>
    <scope>NUCLEOTIDE SEQUENCE [LARGE SCALE GENOMIC DNA]</scope>
    <source>
        <strain evidence="2">zdho120</strain>
    </source>
</reference>
<dbReference type="EMBL" id="NBNE01005983">
    <property type="protein sequence ID" value="OWZ02720.1"/>
    <property type="molecule type" value="Genomic_DNA"/>
</dbReference>
<dbReference type="GO" id="GO:0015074">
    <property type="term" value="P:DNA integration"/>
    <property type="evidence" value="ECO:0007669"/>
    <property type="project" value="InterPro"/>
</dbReference>
<protein>
    <submittedName>
        <fullName evidence="1">Uncharacterized protein</fullName>
    </submittedName>
</protein>
<dbReference type="GO" id="GO:0003677">
    <property type="term" value="F:DNA binding"/>
    <property type="evidence" value="ECO:0007669"/>
    <property type="project" value="InterPro"/>
</dbReference>
<accession>A0A225VE17</accession>
<dbReference type="GO" id="GO:0006310">
    <property type="term" value="P:DNA recombination"/>
    <property type="evidence" value="ECO:0007669"/>
    <property type="project" value="InterPro"/>
</dbReference>
<evidence type="ECO:0000313" key="2">
    <source>
        <dbReference type="Proteomes" id="UP000198211"/>
    </source>
</evidence>
<keyword evidence="2" id="KW-1185">Reference proteome</keyword>
<proteinExistence type="predicted"/>
<sequence>MTSRKRRVPPTRVVAAVPDADNVARTLQAKRLKITTRKTYSSKLNRLSEWLSLHYPDCVSREDERSKIKLPLEKSVVLEFFGSICFVAAELDKLDVNTGDLGVPLSSSCVKGYRSALVDLYKNEQRILNPDTDRELNILLEGYDKLINDLRKRGLMKISEGKQYLKSSGYSLLASTLMKSRPEKSGQTWATTTFSWAYFVLMWNLMSRSESVENIMLQHLDWVEDSLVIEEQGHKGDQTGADKYWKHIYANPYDPHICPILALAVLLFSYPDRSTGGKQQLFAGSNNKTRFGDILRKTLKQLSESEQQQLGSPTGDIAAHSLRKGSSTYTLAQVSGPNPVTVFLRMGQSLGRLKDRYIHYGEGADQLCGRMVCGLPFDRLEFGIRTGFPFFLASLFYHESFLRESLPETHPIFLARVFTHNPQLDMCRSGTVLCIGLSGEQQLKCTGIPPHLSIARELNEVKSQLGALETSITQWKCEMNDDLPGKIALKVGDYIRESFNVAGVAPVTIRDIDTRMEKLRDEITACMRGLITQPVLQSDTNEQENYSPVDWQSWDWRDGLLPHPVPVDWEFPTRINMKTLWDLWNYGDRSRRIRPYRYLASIDINPQYKMRFTRAKMVMTHINSIIKTAQTPTQRCWPPSATSFPSIEFDAAFEATYAKMLVQLYGDKAPGRPEEISYGRLYNLLCKYRRNNKEP</sequence>
<dbReference type="InterPro" id="IPR013762">
    <property type="entry name" value="Integrase-like_cat_sf"/>
</dbReference>
<comment type="caution">
    <text evidence="1">The sequence shown here is derived from an EMBL/GenBank/DDBJ whole genome shotgun (WGS) entry which is preliminary data.</text>
</comment>